<dbReference type="InterPro" id="IPR022488">
    <property type="entry name" value="PPK2-related"/>
</dbReference>
<dbReference type="InterPro" id="IPR027417">
    <property type="entry name" value="P-loop_NTPase"/>
</dbReference>
<evidence type="ECO:0000313" key="2">
    <source>
        <dbReference type="EMBL" id="AHY42556.1"/>
    </source>
</evidence>
<feature type="domain" description="Polyphosphate kinase-2-related" evidence="1">
    <location>
        <begin position="272"/>
        <end position="494"/>
    </location>
</feature>
<keyword evidence="2" id="KW-0418">Kinase</keyword>
<dbReference type="EMBL" id="CP007509">
    <property type="protein sequence ID" value="AHY42556.1"/>
    <property type="molecule type" value="Genomic_DNA"/>
</dbReference>
<reference evidence="2 3" key="1">
    <citation type="submission" date="2014-03" db="EMBL/GenBank/DDBJ databases">
        <title>Complete genome sequence of Pseudomonas stutzeri 19SMN4.</title>
        <authorList>
            <person name="Brunet-Galmes I."/>
            <person name="Nogales B."/>
            <person name="Busquets A."/>
            <person name="Pena A."/>
            <person name="Gomila M."/>
            <person name="Garcia-Valdes E."/>
            <person name="Lalucat J."/>
            <person name="Bennasar A."/>
            <person name="Bosch R."/>
        </authorList>
    </citation>
    <scope>NUCLEOTIDE SEQUENCE [LARGE SCALE GENOMIC DNA]</scope>
    <source>
        <strain evidence="2 3">19SMN4</strain>
    </source>
</reference>
<dbReference type="Proteomes" id="UP000025238">
    <property type="component" value="Chromosome"/>
</dbReference>
<name>A0A023WRI8_STUST</name>
<dbReference type="PANTHER" id="PTHR34383">
    <property type="entry name" value="POLYPHOSPHATE:AMP PHOSPHOTRANSFERASE-RELATED"/>
    <property type="match status" value="1"/>
</dbReference>
<dbReference type="SUPFAM" id="SSF52540">
    <property type="entry name" value="P-loop containing nucleoside triphosphate hydrolases"/>
    <property type="match status" value="2"/>
</dbReference>
<dbReference type="GO" id="GO:0016301">
    <property type="term" value="F:kinase activity"/>
    <property type="evidence" value="ECO:0007669"/>
    <property type="project" value="UniProtKB-KW"/>
</dbReference>
<evidence type="ECO:0000259" key="1">
    <source>
        <dbReference type="Pfam" id="PF03976"/>
    </source>
</evidence>
<gene>
    <name evidence="2" type="ORF">UIB01_08690</name>
</gene>
<dbReference type="PANTHER" id="PTHR34383:SF3">
    <property type="entry name" value="POLYPHOSPHATE:AMP PHOSPHOTRANSFERASE"/>
    <property type="match status" value="1"/>
</dbReference>
<dbReference type="Pfam" id="PF03976">
    <property type="entry name" value="PPK2"/>
    <property type="match status" value="2"/>
</dbReference>
<keyword evidence="2" id="KW-0808">Transferase</keyword>
<sequence length="499" mass="58125">MFESAEIGHSIDKETYDAAVPELREALLQAQYRLKAQAQFPVLILINGIEGAGKGETIKLLNEWMDPRLIRVDSFDVPSDEELARPLAWRFWRRLPPKGHTGIFFGNWYSKMLEDRVHGRIKDAELKLATARAQRLERMLCDEGTLIFKFWFHLSKERMNARLDSLKNDPLHSWRISALDWQQSKTYDKFVHHGEKILRLSSRDFAPWYVIEGADERYRSLTVGRILLEGLQAALAAVEQPGPVTSQPHSAPLQIDLDHLSLLDSLDMGQKLGKEDYQQQLVAEQARLSQLLRDPRLRKRGVLALFEGHDAAGKGSAIRRVTGALDPRMYRTVQIAAPSDEERAQPWLWRFWRNVPERGKFTIFDRSWYGRVLVERVEGFCTPDEWLRAYAEINDFEEQLVDADVVLVKFWLTIDKKTQLKRFKEREETPFKRFKITEEDWRNRERWDDYGHAVADMVDRTSTEIAPWTLVEANDKRFARVKVLRTLNEALEAAIDKGR</sequence>
<feature type="domain" description="Polyphosphate kinase-2-related" evidence="1">
    <location>
        <begin position="11"/>
        <end position="233"/>
    </location>
</feature>
<organism evidence="2 3">
    <name type="scientific">Stutzerimonas stutzeri</name>
    <name type="common">Pseudomonas stutzeri</name>
    <dbReference type="NCBI Taxonomy" id="316"/>
    <lineage>
        <taxon>Bacteria</taxon>
        <taxon>Pseudomonadati</taxon>
        <taxon>Pseudomonadota</taxon>
        <taxon>Gammaproteobacteria</taxon>
        <taxon>Pseudomonadales</taxon>
        <taxon>Pseudomonadaceae</taxon>
        <taxon>Stutzerimonas</taxon>
    </lineage>
</organism>
<proteinExistence type="predicted"/>
<dbReference type="KEGG" id="pstu:UIB01_08690"/>
<dbReference type="Gene3D" id="3.40.50.300">
    <property type="entry name" value="P-loop containing nucleotide triphosphate hydrolases"/>
    <property type="match status" value="2"/>
</dbReference>
<dbReference type="GO" id="GO:0043751">
    <property type="term" value="F:polyphosphate:AMP phosphotransferase activity"/>
    <property type="evidence" value="ECO:0007669"/>
    <property type="project" value="InterPro"/>
</dbReference>
<dbReference type="InterPro" id="IPR022489">
    <property type="entry name" value="PolyP_AMP_Tfrase"/>
</dbReference>
<evidence type="ECO:0000313" key="3">
    <source>
        <dbReference type="Proteomes" id="UP000025238"/>
    </source>
</evidence>
<dbReference type="GO" id="GO:0006797">
    <property type="term" value="P:polyphosphate metabolic process"/>
    <property type="evidence" value="ECO:0007669"/>
    <property type="project" value="InterPro"/>
</dbReference>
<dbReference type="NCBIfam" id="TIGR03708">
    <property type="entry name" value="poly_P_AMP_trns"/>
    <property type="match status" value="1"/>
</dbReference>
<accession>A0A023WRI8</accession>
<protein>
    <submittedName>
        <fullName evidence="2">Polyphosphate kinase</fullName>
    </submittedName>
</protein>
<dbReference type="PATRIC" id="fig|316.97.peg.1743"/>
<dbReference type="AlphaFoldDB" id="A0A023WRI8"/>